<dbReference type="InterPro" id="IPR003741">
    <property type="entry name" value="LUD_dom"/>
</dbReference>
<dbReference type="SUPFAM" id="SSF100950">
    <property type="entry name" value="NagB/RpiA/CoA transferase-like"/>
    <property type="match status" value="1"/>
</dbReference>
<keyword evidence="3" id="KW-1185">Reference proteome</keyword>
<dbReference type="Pfam" id="PF02589">
    <property type="entry name" value="LUD_dom"/>
    <property type="match status" value="1"/>
</dbReference>
<dbReference type="Gene3D" id="3.40.50.10420">
    <property type="entry name" value="NagB/RpiA/CoA transferase-like"/>
    <property type="match status" value="1"/>
</dbReference>
<reference evidence="2" key="1">
    <citation type="submission" date="2022-08" db="EMBL/GenBank/DDBJ databases">
        <title>Alicyclobacillus fastidiosus DSM 17978, complete genome.</title>
        <authorList>
            <person name="Wang Q."/>
            <person name="Cai R."/>
            <person name="Wang Z."/>
        </authorList>
    </citation>
    <scope>NUCLEOTIDE SEQUENCE</scope>
    <source>
        <strain evidence="2">DSM 17978</strain>
    </source>
</reference>
<dbReference type="PANTHER" id="PTHR43682:SF1">
    <property type="entry name" value="LACTATE UTILIZATION PROTEIN C"/>
    <property type="match status" value="1"/>
</dbReference>
<evidence type="ECO:0000259" key="1">
    <source>
        <dbReference type="Pfam" id="PF02589"/>
    </source>
</evidence>
<dbReference type="InterPro" id="IPR024185">
    <property type="entry name" value="FTHF_cligase-like_sf"/>
</dbReference>
<feature type="domain" description="LUD" evidence="1">
    <location>
        <begin position="50"/>
        <end position="224"/>
    </location>
</feature>
<organism evidence="2 3">
    <name type="scientific">Alicyclobacillus fastidiosus</name>
    <dbReference type="NCBI Taxonomy" id="392011"/>
    <lineage>
        <taxon>Bacteria</taxon>
        <taxon>Bacillati</taxon>
        <taxon>Bacillota</taxon>
        <taxon>Bacilli</taxon>
        <taxon>Bacillales</taxon>
        <taxon>Alicyclobacillaceae</taxon>
        <taxon>Alicyclobacillus</taxon>
    </lineage>
</organism>
<sequence length="225" mass="24619">MVDEKEGAFLSHIARRLGRSKPLIEAPQRKTVGVAGLVDMDSPQGKEELIEQFIINWNNLHGIAGTVYKSEIPGLIRKLVAEHSVQKAFGWNVTELSEYGVPEAVVSSGAEYTAWTEREDMIDLAEQCTLGITTCDFAIAETGTLALFASPEHGRVVSLFPWVYLALIPVERLVPRMTEVLSHATEHGMPSSLNFVTGPSRTGDIEMVLTVGVHGPGKVYAYIVE</sequence>
<dbReference type="Proteomes" id="UP001164761">
    <property type="component" value="Chromosome"/>
</dbReference>
<proteinExistence type="predicted"/>
<name>A0ABY6ZAE7_9BACL</name>
<evidence type="ECO:0000313" key="2">
    <source>
        <dbReference type="EMBL" id="WAH39844.1"/>
    </source>
</evidence>
<dbReference type="EMBL" id="CP104067">
    <property type="protein sequence ID" value="WAH39844.1"/>
    <property type="molecule type" value="Genomic_DNA"/>
</dbReference>
<dbReference type="PANTHER" id="PTHR43682">
    <property type="entry name" value="LACTATE UTILIZATION PROTEIN C"/>
    <property type="match status" value="1"/>
</dbReference>
<dbReference type="InterPro" id="IPR037171">
    <property type="entry name" value="NagB/RpiA_transferase-like"/>
</dbReference>
<accession>A0ABY6ZAE7</accession>
<dbReference type="RefSeq" id="WP_268003742.1">
    <property type="nucleotide sequence ID" value="NZ_CP104067.1"/>
</dbReference>
<gene>
    <name evidence="2" type="ORF">NZD89_15685</name>
</gene>
<protein>
    <submittedName>
        <fullName evidence="2">Lactate utilization protein C</fullName>
    </submittedName>
</protein>
<evidence type="ECO:0000313" key="3">
    <source>
        <dbReference type="Proteomes" id="UP001164761"/>
    </source>
</evidence>